<accession>A0A7U2L120</accession>
<dbReference type="Proteomes" id="UP000653002">
    <property type="component" value="Unassembled WGS sequence"/>
</dbReference>
<proteinExistence type="predicted"/>
<evidence type="ECO:0000313" key="1">
    <source>
        <dbReference type="EMBL" id="MBD4339464.1"/>
    </source>
</evidence>
<reference evidence="1" key="1">
    <citation type="submission" date="2020-01" db="EMBL/GenBank/DDBJ databases">
        <authorList>
            <person name="Richard D."/>
        </authorList>
    </citation>
    <scope>NUCLEOTIDE SEQUENCE</scope>
    <source>
        <strain evidence="1">JP541</strain>
    </source>
</reference>
<dbReference type="RefSeq" id="WP_015463256.1">
    <property type="nucleotide sequence ID" value="NZ_CAVLHM010000041.1"/>
</dbReference>
<organism evidence="1 2">
    <name type="scientific">Xanthomonas citri pv. citri</name>
    <dbReference type="NCBI Taxonomy" id="611301"/>
    <lineage>
        <taxon>Bacteria</taxon>
        <taxon>Pseudomonadati</taxon>
        <taxon>Pseudomonadota</taxon>
        <taxon>Gammaproteobacteria</taxon>
        <taxon>Lysobacterales</taxon>
        <taxon>Lysobacteraceae</taxon>
        <taxon>Xanthomonas</taxon>
    </lineage>
</organism>
<gene>
    <name evidence="1" type="ORF">GUH15_26145</name>
</gene>
<name>A0A7U2L120_XANCI</name>
<comment type="caution">
    <text evidence="1">The sequence shown here is derived from an EMBL/GenBank/DDBJ whole genome shotgun (WGS) entry which is preliminary data.</text>
</comment>
<evidence type="ECO:0000313" key="2">
    <source>
        <dbReference type="Proteomes" id="UP000653002"/>
    </source>
</evidence>
<dbReference type="EMBL" id="JAABFR010002228">
    <property type="protein sequence ID" value="MBD4339464.1"/>
    <property type="molecule type" value="Genomic_DNA"/>
</dbReference>
<sequence length="65" mass="7407">MSNLLGLWGDSMLARPIEGRRFQWGRRADRFVREAVDVGGWEERQWIEALASADRCRGARSCAAL</sequence>
<protein>
    <submittedName>
        <fullName evidence="1">Uncharacterized protein</fullName>
    </submittedName>
</protein>
<dbReference type="GeneID" id="66911382"/>
<dbReference type="AlphaFoldDB" id="A0A7U2L120"/>